<name>A0A839EMH6_9HYPH</name>
<sequence length="93" mass="9985">MKTPHARLGIEPMDRYEIFATWIFLAFGVLILAGLMAFSITSADKTAFLFTLAASCATFFLGAAVVLNQPKLYGLILLVTIVLVGCSITAIVT</sequence>
<evidence type="ECO:0000256" key="1">
    <source>
        <dbReference type="SAM" id="Phobius"/>
    </source>
</evidence>
<keyword evidence="1" id="KW-1133">Transmembrane helix</keyword>
<dbReference type="Proteomes" id="UP000549052">
    <property type="component" value="Unassembled WGS sequence"/>
</dbReference>
<comment type="caution">
    <text evidence="2">The sequence shown here is derived from an EMBL/GenBank/DDBJ whole genome shotgun (WGS) entry which is preliminary data.</text>
</comment>
<dbReference type="RefSeq" id="WP_246711937.1">
    <property type="nucleotide sequence ID" value="NZ_JACGXN010000013.1"/>
</dbReference>
<dbReference type="EMBL" id="JACGXN010000013">
    <property type="protein sequence ID" value="MBA8881271.1"/>
    <property type="molecule type" value="Genomic_DNA"/>
</dbReference>
<organism evidence="2 3">
    <name type="scientific">Phyllobacterium myrsinacearum</name>
    <dbReference type="NCBI Taxonomy" id="28101"/>
    <lineage>
        <taxon>Bacteria</taxon>
        <taxon>Pseudomonadati</taxon>
        <taxon>Pseudomonadota</taxon>
        <taxon>Alphaproteobacteria</taxon>
        <taxon>Hyphomicrobiales</taxon>
        <taxon>Phyllobacteriaceae</taxon>
        <taxon>Phyllobacterium</taxon>
    </lineage>
</organism>
<protein>
    <submittedName>
        <fullName evidence="2">CHASE2 domain-containing sensor protein</fullName>
    </submittedName>
</protein>
<feature type="transmembrane region" description="Helical" evidence="1">
    <location>
        <begin position="20"/>
        <end position="40"/>
    </location>
</feature>
<gene>
    <name evidence="2" type="ORF">FHW16_005009</name>
</gene>
<dbReference type="AlphaFoldDB" id="A0A839EMH6"/>
<evidence type="ECO:0000313" key="3">
    <source>
        <dbReference type="Proteomes" id="UP000549052"/>
    </source>
</evidence>
<feature type="transmembrane region" description="Helical" evidence="1">
    <location>
        <begin position="72"/>
        <end position="92"/>
    </location>
</feature>
<evidence type="ECO:0000313" key="2">
    <source>
        <dbReference type="EMBL" id="MBA8881271.1"/>
    </source>
</evidence>
<feature type="transmembrane region" description="Helical" evidence="1">
    <location>
        <begin position="47"/>
        <end position="66"/>
    </location>
</feature>
<keyword evidence="1" id="KW-0472">Membrane</keyword>
<keyword evidence="1" id="KW-0812">Transmembrane</keyword>
<accession>A0A839EMH6</accession>
<proteinExistence type="predicted"/>
<keyword evidence="3" id="KW-1185">Reference proteome</keyword>
<reference evidence="2 3" key="1">
    <citation type="submission" date="2020-07" db="EMBL/GenBank/DDBJ databases">
        <title>Genomic Encyclopedia of Type Strains, Phase IV (KMG-V): Genome sequencing to study the core and pangenomes of soil and plant-associated prokaryotes.</title>
        <authorList>
            <person name="Whitman W."/>
        </authorList>
    </citation>
    <scope>NUCLEOTIDE SEQUENCE [LARGE SCALE GENOMIC DNA]</scope>
    <source>
        <strain evidence="2 3">AN3</strain>
    </source>
</reference>